<proteinExistence type="predicted"/>
<evidence type="ECO:0000313" key="2">
    <source>
        <dbReference type="EMBL" id="QPF95335.1"/>
    </source>
</evidence>
<dbReference type="KEGG" id="bcou:IC761_27705"/>
<evidence type="ECO:0000256" key="1">
    <source>
        <dbReference type="SAM" id="MobiDB-lite"/>
    </source>
</evidence>
<protein>
    <submittedName>
        <fullName evidence="2">Uncharacterized protein</fullName>
    </submittedName>
</protein>
<evidence type="ECO:0000313" key="3">
    <source>
        <dbReference type="Proteomes" id="UP000594621"/>
    </source>
</evidence>
<feature type="region of interest" description="Disordered" evidence="1">
    <location>
        <begin position="177"/>
        <end position="197"/>
    </location>
</feature>
<reference evidence="2 3" key="1">
    <citation type="submission" date="2020-09" db="EMBL/GenBank/DDBJ databases">
        <title>Complete genomes of bradyrhizobia occurring on native shrubby legumes in Australia.</title>
        <authorList>
            <person name="Lafay B."/>
        </authorList>
    </citation>
    <scope>NUCLEOTIDE SEQUENCE [LARGE SCALE GENOMIC DNA]</scope>
    <source>
        <strain evidence="2 3">BDV5040</strain>
    </source>
</reference>
<keyword evidence="3" id="KW-1185">Reference proteome</keyword>
<dbReference type="Proteomes" id="UP000594621">
    <property type="component" value="Chromosome"/>
</dbReference>
<feature type="compositionally biased region" description="Low complexity" evidence="1">
    <location>
        <begin position="181"/>
        <end position="190"/>
    </location>
</feature>
<sequence length="369" mass="40908">MNSRELRHGDDDGTNQTSNEVQFALVIARMIETVKTDPELLRQTVYDLARHKLQEQLVDSDPIAFRQAERALETAIRGVEEFSKQPVGIALSSVPRLSSALPSQLQVRETDSIQTGPDGLPARPVIGARRHLLGGVIRRTGLVLVVVGAALAIVQQRERLLTLGHSFRLQVSETPPDKVVAPSATTATAPRNPPLPAFPRPDDYGVYAFRDDIFTELQLIPGRAPDARVAISAAFKLPAKVNLPDGHPEFVVYRRDAASNISERAEVRVIARIAREFSSEAAGKRLDESDAWVIRSFSYPYRAAPIPDNPEMYRLRSEDPALELPPGHYALIVRNQSYYFSVNGDILDPRQCIERVITANGTFYAACKR</sequence>
<dbReference type="AlphaFoldDB" id="A0A7S9H3Y4"/>
<accession>A0A7S9H3Y4</accession>
<name>A0A7S9H3Y4_9BRAD</name>
<organism evidence="2 3">
    <name type="scientific">Bradyrhizobium commune</name>
    <dbReference type="NCBI Taxonomy" id="83627"/>
    <lineage>
        <taxon>Bacteria</taxon>
        <taxon>Pseudomonadati</taxon>
        <taxon>Pseudomonadota</taxon>
        <taxon>Alphaproteobacteria</taxon>
        <taxon>Hyphomicrobiales</taxon>
        <taxon>Nitrobacteraceae</taxon>
        <taxon>Bradyrhizobium</taxon>
    </lineage>
</organism>
<dbReference type="EMBL" id="CP061379">
    <property type="protein sequence ID" value="QPF95335.1"/>
    <property type="molecule type" value="Genomic_DNA"/>
</dbReference>
<gene>
    <name evidence="2" type="ORF">IC761_27705</name>
</gene>